<comment type="caution">
    <text evidence="1">The sequence shown here is derived from an EMBL/GenBank/DDBJ whole genome shotgun (WGS) entry which is preliminary data.</text>
</comment>
<gene>
    <name evidence="1" type="ORF">L2E82_40581</name>
</gene>
<evidence type="ECO:0000313" key="1">
    <source>
        <dbReference type="EMBL" id="KAI3710787.1"/>
    </source>
</evidence>
<name>A0ACB9ALR6_CICIN</name>
<evidence type="ECO:0000313" key="2">
    <source>
        <dbReference type="Proteomes" id="UP001055811"/>
    </source>
</evidence>
<dbReference type="Proteomes" id="UP001055811">
    <property type="component" value="Linkage Group LG07"/>
</dbReference>
<reference evidence="1 2" key="2">
    <citation type="journal article" date="2022" name="Mol. Ecol. Resour.">
        <title>The genomes of chicory, endive, great burdock and yacon provide insights into Asteraceae paleo-polyploidization history and plant inulin production.</title>
        <authorList>
            <person name="Fan W."/>
            <person name="Wang S."/>
            <person name="Wang H."/>
            <person name="Wang A."/>
            <person name="Jiang F."/>
            <person name="Liu H."/>
            <person name="Zhao H."/>
            <person name="Xu D."/>
            <person name="Zhang Y."/>
        </authorList>
    </citation>
    <scope>NUCLEOTIDE SEQUENCE [LARGE SCALE GENOMIC DNA]</scope>
    <source>
        <strain evidence="2">cv. Punajuju</strain>
        <tissue evidence="1">Leaves</tissue>
    </source>
</reference>
<dbReference type="EMBL" id="CM042015">
    <property type="protein sequence ID" value="KAI3710787.1"/>
    <property type="molecule type" value="Genomic_DNA"/>
</dbReference>
<reference evidence="2" key="1">
    <citation type="journal article" date="2022" name="Mol. Ecol. Resour.">
        <title>The genomes of chicory, endive, great burdock and yacon provide insights into Asteraceae palaeo-polyploidization history and plant inulin production.</title>
        <authorList>
            <person name="Fan W."/>
            <person name="Wang S."/>
            <person name="Wang H."/>
            <person name="Wang A."/>
            <person name="Jiang F."/>
            <person name="Liu H."/>
            <person name="Zhao H."/>
            <person name="Xu D."/>
            <person name="Zhang Y."/>
        </authorList>
    </citation>
    <scope>NUCLEOTIDE SEQUENCE [LARGE SCALE GENOMIC DNA]</scope>
    <source>
        <strain evidence="2">cv. Punajuju</strain>
    </source>
</reference>
<proteinExistence type="predicted"/>
<protein>
    <submittedName>
        <fullName evidence="1">Uncharacterized protein</fullName>
    </submittedName>
</protein>
<sequence>MASKGLEVPVSKSDKLDASVLGCRFTEKAEHLPIKKRRFLFNTSSPPHNTASSEATESVSTCLNSSSQKVQPKPDASSPTASSLTVADLSGSIDNKVNGEKFVKASNGISLVSGIGSYDIKSLKTPATIKLEANSMNFSNIYAKESGMHLHISTVPSSTTDCSSVDKATVDNSTPNNQVTSDANKSAVSDERLNWDLNTVMAWEESPECDHNIHTTYPDAKNKGNSKGCKQEPECGIASENIADKNLSHLRSLTEPEERKPNSNNINKLLFPVISSAVPSMLKVPVNNVKHVESSTNAVPRIVKMEYPACNVNVNHKNANDVGPRMTAGTGLSLNYSIPPVFNHSINMRPLEENVASGSSVVNHGITTVVQQTTENENLNLSLVTMASIENEVHQSGTTLEEDDKAKVERVIDMKNSTEKGTTPSSQNAYKPLNQTTIGSLLAIQSSVLPESEEQPSVVSSVHDTVSSDVQVPIKAEKSPLTTSATYNKEACQVPLDNSENAPSDVQAGSEVDNVGEFSVGYDSQFEDGEVRESCIQTWEGSVGDDRENENATNNKATCSSQENDSQCVPESSSRIRSTDIGSQKGTDEISSVLLPEKPDTSEQVSNSEPNETREISVNTKDESESDQWKMNVSGSELLPDDNTKIRDFTSVKFHRKEPSTRDAFLNRGSRFRMQGYSTSNGDDSVSRSRESGVVRSFRRGNSNTKFSPHIRTKRGGATWNRSPGRDREPPFPGPTFRDVDNLTNEVCLDQNDDVIRPGAPSYPTRQSFRTRLVGNREEDDFRARLGLRPAGDTCHTRFGRGRSMRYGSRGAGPRGSYGGPAHDGFDEPLEYSHSFPRRRCFSPTERRENHPCAHHHSGSTSPPRSRTRSRSPRIRQPRSPNNYRFEADTYNNNNNSPPGSTRWVKYKQRTSVFDRRSPPPIEERLTFYDSSRKTKQNENYRSGNPGRFSEVNVGVMDHGYRRGGFVKRHEIGRPVKHMEYDDGDGYGPVEGMEFHGRGRFRDLPRRPREERENW</sequence>
<accession>A0ACB9ALR6</accession>
<organism evidence="1 2">
    <name type="scientific">Cichorium intybus</name>
    <name type="common">Chicory</name>
    <dbReference type="NCBI Taxonomy" id="13427"/>
    <lineage>
        <taxon>Eukaryota</taxon>
        <taxon>Viridiplantae</taxon>
        <taxon>Streptophyta</taxon>
        <taxon>Embryophyta</taxon>
        <taxon>Tracheophyta</taxon>
        <taxon>Spermatophyta</taxon>
        <taxon>Magnoliopsida</taxon>
        <taxon>eudicotyledons</taxon>
        <taxon>Gunneridae</taxon>
        <taxon>Pentapetalae</taxon>
        <taxon>asterids</taxon>
        <taxon>campanulids</taxon>
        <taxon>Asterales</taxon>
        <taxon>Asteraceae</taxon>
        <taxon>Cichorioideae</taxon>
        <taxon>Cichorieae</taxon>
        <taxon>Cichoriinae</taxon>
        <taxon>Cichorium</taxon>
    </lineage>
</organism>
<keyword evidence="2" id="KW-1185">Reference proteome</keyword>